<dbReference type="EMBL" id="LAZR01026047">
    <property type="protein sequence ID" value="KKL69946.1"/>
    <property type="molecule type" value="Genomic_DNA"/>
</dbReference>
<protein>
    <submittedName>
        <fullName evidence="2">Uncharacterized protein</fullName>
    </submittedName>
</protein>
<name>A0A0F9EUJ7_9ZZZZ</name>
<feature type="coiled-coil region" evidence="1">
    <location>
        <begin position="315"/>
        <end position="342"/>
    </location>
</feature>
<accession>A0A0F9EUJ7</accession>
<proteinExistence type="predicted"/>
<evidence type="ECO:0000313" key="2">
    <source>
        <dbReference type="EMBL" id="KKL69946.1"/>
    </source>
</evidence>
<reference evidence="2" key="1">
    <citation type="journal article" date="2015" name="Nature">
        <title>Complex archaea that bridge the gap between prokaryotes and eukaryotes.</title>
        <authorList>
            <person name="Spang A."/>
            <person name="Saw J.H."/>
            <person name="Jorgensen S.L."/>
            <person name="Zaremba-Niedzwiedzka K."/>
            <person name="Martijn J."/>
            <person name="Lind A.E."/>
            <person name="van Eijk R."/>
            <person name="Schleper C."/>
            <person name="Guy L."/>
            <person name="Ettema T.J."/>
        </authorList>
    </citation>
    <scope>NUCLEOTIDE SEQUENCE</scope>
</reference>
<comment type="caution">
    <text evidence="2">The sequence shown here is derived from an EMBL/GenBank/DDBJ whole genome shotgun (WGS) entry which is preliminary data.</text>
</comment>
<evidence type="ECO:0000256" key="1">
    <source>
        <dbReference type="SAM" id="Coils"/>
    </source>
</evidence>
<sequence length="640" mass="71074">MVSPIALPRRWRLGKPQAGNAWDILASGEVWVRGLGNTGISSSGQILDAQRGGRNRDFIENLFRQAYQEELAGLATWEPQYQGIGEDRRVSGYQLTGGLQAPGFMPQGPTSITVPQPKAPIPAQPTPKWDPRAEKRPYIKGAVRNYAEWTKSLEPKAKQGRSDASLVRMFNIQLYGDTEKTYREDDAFTDAWAKRHGFDWEEFQAEKEYLKPPSEGGLIWMPPTPIGQAQGIPRDPRWFKDLPAEVDIWAALGYYPGGQAPPNYEYIPPSMAKISELTGIVNPTILLSIQARVTPVRPGPGTPEGEAFEQSAARGLKIREQMQQMQQEVQEVRREIELEMQQRWQEAEATLKAVFPEERDAQAVFDWAAENPVRFFENLQDIGHTPETEALVTLLVPEATDELVAWLLMDEDSRRIYLEGIVAAGRGPDTDSRLRTLGFDEEEIEKLYYFSPEPEPEWKQAMFRVLGLQTGVGEDIARSLTAGWGDFLMTTGGMLSWLGEEGIGDKIAEFGYEGRKVAPYDNLGSFTWQHIFNPTFYTHRFARQIPTTMALMVPMLLTGGAASVLTVGMSTFARTVLIGVASVGGGMGSRLFESGMEAGGAFKAAVQKGLSVEEAKQVGNQVFGGNMRLAGWDIAQMGLM</sequence>
<feature type="non-terminal residue" evidence="2">
    <location>
        <position position="640"/>
    </location>
</feature>
<keyword evidence="1" id="KW-0175">Coiled coil</keyword>
<dbReference type="AlphaFoldDB" id="A0A0F9EUJ7"/>
<organism evidence="2">
    <name type="scientific">marine sediment metagenome</name>
    <dbReference type="NCBI Taxonomy" id="412755"/>
    <lineage>
        <taxon>unclassified sequences</taxon>
        <taxon>metagenomes</taxon>
        <taxon>ecological metagenomes</taxon>
    </lineage>
</organism>
<gene>
    <name evidence="2" type="ORF">LCGC14_2109830</name>
</gene>